<sequence>MSRGQLLDALARHGVMLNVHAETLLAHPVFDDTTIERIRLLDRSVDELGLTHGATMPEVLTAAHGQGLGPCPAVTGPYLRLAWLDQRSSTDSVMSAGRSPDGALTVASVALSDDADFPRGFYLRVVEGRPWLRGFRCDDDHVFAPEARFAFRQLDEVARGHLHAARKITTSRASSSPIDRA</sequence>
<evidence type="ECO:0000313" key="1">
    <source>
        <dbReference type="EMBL" id="MFD0780134.1"/>
    </source>
</evidence>
<gene>
    <name evidence="1" type="ORF">ACFQZV_02325</name>
</gene>
<name>A0ABW2ZNH1_9MICO</name>
<organism evidence="1 2">
    <name type="scientific">Microbacterium koreense</name>
    <dbReference type="NCBI Taxonomy" id="323761"/>
    <lineage>
        <taxon>Bacteria</taxon>
        <taxon>Bacillati</taxon>
        <taxon>Actinomycetota</taxon>
        <taxon>Actinomycetes</taxon>
        <taxon>Micrococcales</taxon>
        <taxon>Microbacteriaceae</taxon>
        <taxon>Microbacterium</taxon>
    </lineage>
</organism>
<dbReference type="EMBL" id="JBHTIM010000001">
    <property type="protein sequence ID" value="MFD0780134.1"/>
    <property type="molecule type" value="Genomic_DNA"/>
</dbReference>
<evidence type="ECO:0000313" key="2">
    <source>
        <dbReference type="Proteomes" id="UP001597042"/>
    </source>
</evidence>
<comment type="caution">
    <text evidence="1">The sequence shown here is derived from an EMBL/GenBank/DDBJ whole genome shotgun (WGS) entry which is preliminary data.</text>
</comment>
<dbReference type="Proteomes" id="UP001597042">
    <property type="component" value="Unassembled WGS sequence"/>
</dbReference>
<accession>A0ABW2ZNH1</accession>
<keyword evidence="2" id="KW-1185">Reference proteome</keyword>
<reference evidence="2" key="1">
    <citation type="journal article" date="2019" name="Int. J. Syst. Evol. Microbiol.">
        <title>The Global Catalogue of Microorganisms (GCM) 10K type strain sequencing project: providing services to taxonomists for standard genome sequencing and annotation.</title>
        <authorList>
            <consortium name="The Broad Institute Genomics Platform"/>
            <consortium name="The Broad Institute Genome Sequencing Center for Infectious Disease"/>
            <person name="Wu L."/>
            <person name="Ma J."/>
        </authorList>
    </citation>
    <scope>NUCLEOTIDE SEQUENCE [LARGE SCALE GENOMIC DNA]</scope>
    <source>
        <strain evidence="2">CCUG 50754</strain>
    </source>
</reference>
<proteinExistence type="predicted"/>
<protein>
    <submittedName>
        <fullName evidence="1">Uncharacterized protein</fullName>
    </submittedName>
</protein>
<dbReference type="RefSeq" id="WP_378752897.1">
    <property type="nucleotide sequence ID" value="NZ_JBHSSV010000012.1"/>
</dbReference>